<keyword evidence="1" id="KW-0472">Membrane</keyword>
<name>A0ABP7B9J8_9ACTN</name>
<accession>A0ABP7B9J8</accession>
<dbReference type="Proteomes" id="UP001500902">
    <property type="component" value="Unassembled WGS sequence"/>
</dbReference>
<reference evidence="3" key="1">
    <citation type="journal article" date="2019" name="Int. J. Syst. Evol. Microbiol.">
        <title>The Global Catalogue of Microorganisms (GCM) 10K type strain sequencing project: providing services to taxonomists for standard genome sequencing and annotation.</title>
        <authorList>
            <consortium name="The Broad Institute Genomics Platform"/>
            <consortium name="The Broad Institute Genome Sequencing Center for Infectious Disease"/>
            <person name="Wu L."/>
            <person name="Ma J."/>
        </authorList>
    </citation>
    <scope>NUCLEOTIDE SEQUENCE [LARGE SCALE GENOMIC DNA]</scope>
    <source>
        <strain evidence="3">JCM 16904</strain>
    </source>
</reference>
<evidence type="ECO:0000313" key="3">
    <source>
        <dbReference type="Proteomes" id="UP001500902"/>
    </source>
</evidence>
<evidence type="ECO:0000313" key="2">
    <source>
        <dbReference type="EMBL" id="GAA3652554.1"/>
    </source>
</evidence>
<evidence type="ECO:0000256" key="1">
    <source>
        <dbReference type="SAM" id="Phobius"/>
    </source>
</evidence>
<comment type="caution">
    <text evidence="2">The sequence shown here is derived from an EMBL/GenBank/DDBJ whole genome shotgun (WGS) entry which is preliminary data.</text>
</comment>
<keyword evidence="1" id="KW-0812">Transmembrane</keyword>
<proteinExistence type="predicted"/>
<gene>
    <name evidence="2" type="ORF">GCM10022224_014410</name>
</gene>
<feature type="transmembrane region" description="Helical" evidence="1">
    <location>
        <begin position="28"/>
        <end position="48"/>
    </location>
</feature>
<dbReference type="EMBL" id="BAAAZP010000020">
    <property type="protein sequence ID" value="GAA3652554.1"/>
    <property type="molecule type" value="Genomic_DNA"/>
</dbReference>
<protein>
    <submittedName>
        <fullName evidence="2">Uncharacterized protein</fullName>
    </submittedName>
</protein>
<organism evidence="2 3">
    <name type="scientific">Nonomuraea antimicrobica</name>
    <dbReference type="NCBI Taxonomy" id="561173"/>
    <lineage>
        <taxon>Bacteria</taxon>
        <taxon>Bacillati</taxon>
        <taxon>Actinomycetota</taxon>
        <taxon>Actinomycetes</taxon>
        <taxon>Streptosporangiales</taxon>
        <taxon>Streptosporangiaceae</taxon>
        <taxon>Nonomuraea</taxon>
    </lineage>
</organism>
<keyword evidence="3" id="KW-1185">Reference proteome</keyword>
<sequence>MPVAAWAGVLVHSDMASARDEAASAVMVVRGVMVVRAVMVMWVLSVVVKLDRTAVDTTSYGYRELLIDYRMGKGVGGLGPLGVGEG</sequence>
<keyword evidence="1" id="KW-1133">Transmembrane helix</keyword>